<protein>
    <submittedName>
        <fullName evidence="1">Uncharacterized protein</fullName>
    </submittedName>
</protein>
<organism evidence="1 2">
    <name type="scientific">Lentinula aff. detonsa</name>
    <dbReference type="NCBI Taxonomy" id="2804958"/>
    <lineage>
        <taxon>Eukaryota</taxon>
        <taxon>Fungi</taxon>
        <taxon>Dikarya</taxon>
        <taxon>Basidiomycota</taxon>
        <taxon>Agaricomycotina</taxon>
        <taxon>Agaricomycetes</taxon>
        <taxon>Agaricomycetidae</taxon>
        <taxon>Agaricales</taxon>
        <taxon>Marasmiineae</taxon>
        <taxon>Omphalotaceae</taxon>
        <taxon>Lentinula</taxon>
    </lineage>
</organism>
<dbReference type="EMBL" id="MU793385">
    <property type="protein sequence ID" value="KAJ3784239.1"/>
    <property type="molecule type" value="Genomic_DNA"/>
</dbReference>
<name>A0AA38K9H4_9AGAR</name>
<dbReference type="AlphaFoldDB" id="A0AA38K9H4"/>
<dbReference type="Proteomes" id="UP001163798">
    <property type="component" value="Unassembled WGS sequence"/>
</dbReference>
<comment type="caution">
    <text evidence="1">The sequence shown here is derived from an EMBL/GenBank/DDBJ whole genome shotgun (WGS) entry which is preliminary data.</text>
</comment>
<sequence length="65" mass="7349">MLPSRTIVLYSLLALLNMGVRRSFLSWALPMCYNPCGIDLCPIVVHIDLTLTMVFLLRTPKLVKS</sequence>
<evidence type="ECO:0000313" key="1">
    <source>
        <dbReference type="EMBL" id="KAJ3784239.1"/>
    </source>
</evidence>
<keyword evidence="2" id="KW-1185">Reference proteome</keyword>
<proteinExistence type="predicted"/>
<gene>
    <name evidence="1" type="ORF">GGU10DRAFT_358547</name>
</gene>
<reference evidence="1" key="1">
    <citation type="submission" date="2022-08" db="EMBL/GenBank/DDBJ databases">
        <authorList>
            <consortium name="DOE Joint Genome Institute"/>
            <person name="Min B."/>
            <person name="Riley R."/>
            <person name="Sierra-Patev S."/>
            <person name="Naranjo-Ortiz M."/>
            <person name="Looney B."/>
            <person name="Konkel Z."/>
            <person name="Slot J.C."/>
            <person name="Sakamoto Y."/>
            <person name="Steenwyk J.L."/>
            <person name="Rokas A."/>
            <person name="Carro J."/>
            <person name="Camarero S."/>
            <person name="Ferreira P."/>
            <person name="Molpeceres G."/>
            <person name="Ruiz-Duenas F.J."/>
            <person name="Serrano A."/>
            <person name="Henrissat B."/>
            <person name="Drula E."/>
            <person name="Hughes K.W."/>
            <person name="Mata J.L."/>
            <person name="Ishikawa N.K."/>
            <person name="Vargas-Isla R."/>
            <person name="Ushijima S."/>
            <person name="Smith C.A."/>
            <person name="Ahrendt S."/>
            <person name="Andreopoulos W."/>
            <person name="He G."/>
            <person name="Labutti K."/>
            <person name="Lipzen A."/>
            <person name="Ng V."/>
            <person name="Sandor L."/>
            <person name="Barry K."/>
            <person name="Martinez A.T."/>
            <person name="Xiao Y."/>
            <person name="Gibbons J.G."/>
            <person name="Terashima K."/>
            <person name="Hibbett D.S."/>
            <person name="Grigoriev I.V."/>
        </authorList>
    </citation>
    <scope>NUCLEOTIDE SEQUENCE</scope>
    <source>
        <strain evidence="1">TFB10291</strain>
    </source>
</reference>
<accession>A0AA38K9H4</accession>
<evidence type="ECO:0000313" key="2">
    <source>
        <dbReference type="Proteomes" id="UP001163798"/>
    </source>
</evidence>